<feature type="compositionally biased region" description="Basic and acidic residues" evidence="1">
    <location>
        <begin position="59"/>
        <end position="69"/>
    </location>
</feature>
<dbReference type="InterPro" id="IPR018486">
    <property type="entry name" value="Hemopexin_CS"/>
</dbReference>
<dbReference type="AlphaFoldDB" id="A0A813ELR6"/>
<feature type="non-terminal residue" evidence="2">
    <location>
        <position position="245"/>
    </location>
</feature>
<dbReference type="EMBL" id="CAJNNV010011065">
    <property type="protein sequence ID" value="CAE8599389.1"/>
    <property type="molecule type" value="Genomic_DNA"/>
</dbReference>
<protein>
    <submittedName>
        <fullName evidence="2">Uncharacterized protein</fullName>
    </submittedName>
</protein>
<feature type="region of interest" description="Disordered" evidence="1">
    <location>
        <begin position="27"/>
        <end position="77"/>
    </location>
</feature>
<reference evidence="2" key="1">
    <citation type="submission" date="2021-02" db="EMBL/GenBank/DDBJ databases">
        <authorList>
            <person name="Dougan E. K."/>
            <person name="Rhodes N."/>
            <person name="Thang M."/>
            <person name="Chan C."/>
        </authorList>
    </citation>
    <scope>NUCLEOTIDE SEQUENCE</scope>
</reference>
<dbReference type="PROSITE" id="PS00024">
    <property type="entry name" value="HEMOPEXIN"/>
    <property type="match status" value="1"/>
</dbReference>
<gene>
    <name evidence="2" type="ORF">PGLA1383_LOCUS17737</name>
</gene>
<feature type="region of interest" description="Disordered" evidence="1">
    <location>
        <begin position="1"/>
        <end position="20"/>
    </location>
</feature>
<evidence type="ECO:0000256" key="1">
    <source>
        <dbReference type="SAM" id="MobiDB-lite"/>
    </source>
</evidence>
<sequence>MASSQADGSDEPDGSDDSAADFLEWLGLAEQPGDAGATTATTSTKAATTRTRTTTTTAKTEDGLERPDGEPGVAAGSPGALRRAFFSAARPNASLNDFWSRVPASVSDVRAEFRKYLELGGNSSSRVSDVCAEFRNYLELGDNNSSNSSSSNSNNHNNNNRWFFKEADRGSWNGSDDELRNHFGRHRLSTGQDLSQGFLPSRPELQKRLEAVWKQLPVRVQAALGGDRSCVLPLVVYSGDTAYMI</sequence>
<feature type="compositionally biased region" description="Acidic residues" evidence="1">
    <location>
        <begin position="8"/>
        <end position="19"/>
    </location>
</feature>
<name>A0A813ELR6_POLGL</name>
<feature type="compositionally biased region" description="Low complexity" evidence="1">
    <location>
        <begin position="37"/>
        <end position="58"/>
    </location>
</feature>
<evidence type="ECO:0000313" key="3">
    <source>
        <dbReference type="Proteomes" id="UP000654075"/>
    </source>
</evidence>
<comment type="caution">
    <text evidence="2">The sequence shown here is derived from an EMBL/GenBank/DDBJ whole genome shotgun (WGS) entry which is preliminary data.</text>
</comment>
<organism evidence="2 3">
    <name type="scientific">Polarella glacialis</name>
    <name type="common">Dinoflagellate</name>
    <dbReference type="NCBI Taxonomy" id="89957"/>
    <lineage>
        <taxon>Eukaryota</taxon>
        <taxon>Sar</taxon>
        <taxon>Alveolata</taxon>
        <taxon>Dinophyceae</taxon>
        <taxon>Suessiales</taxon>
        <taxon>Suessiaceae</taxon>
        <taxon>Polarella</taxon>
    </lineage>
</organism>
<accession>A0A813ELR6</accession>
<proteinExistence type="predicted"/>
<evidence type="ECO:0000313" key="2">
    <source>
        <dbReference type="EMBL" id="CAE8599389.1"/>
    </source>
</evidence>
<keyword evidence="3" id="KW-1185">Reference proteome</keyword>
<dbReference type="Proteomes" id="UP000654075">
    <property type="component" value="Unassembled WGS sequence"/>
</dbReference>